<name>A0A5C2HC68_9BACT</name>
<dbReference type="InterPro" id="IPR035093">
    <property type="entry name" value="RelE/ParE_toxin_dom_sf"/>
</dbReference>
<dbReference type="Pfam" id="PF05016">
    <property type="entry name" value="ParE_toxin"/>
    <property type="match status" value="1"/>
</dbReference>
<sequence length="99" mass="11688">MKLIIKPLENFKKEAKKLAKKYKEISNDLKKLQEELLNNPKAGIDLGSNCYKIKIRGFRVIYYYIDQKGIIYLMCIYSKSDLENIEDNKILQLIEDNNL</sequence>
<proteinExistence type="predicted"/>
<dbReference type="InterPro" id="IPR007712">
    <property type="entry name" value="RelE/ParE_toxin"/>
</dbReference>
<dbReference type="KEGG" id="apai:APAC_0728"/>
<protein>
    <submittedName>
        <fullName evidence="1">Toxin-antitoxin system, toxin component, RelE/ParE family</fullName>
    </submittedName>
</protein>
<accession>A0A5C2HC68</accession>
<reference evidence="1 2" key="3">
    <citation type="submission" date="2019-09" db="EMBL/GenBank/DDBJ databases">
        <title>Taxonomic note: a critical rebuttal of the proposed division of the genus Arcobacter into six genera, emended descriptions of Arcobacter anaerophilus and the genus Arcobacter, and an assessment of genus-level boundaries for Epsilonproteobacteria using in silico genomic comparator tools.</title>
        <authorList>
            <person name="On S.L.W."/>
            <person name="Miller W.G."/>
            <person name="Biggs P."/>
            <person name="Cornelius A."/>
            <person name="Vandamme P."/>
        </authorList>
    </citation>
    <scope>NUCLEOTIDE SEQUENCE [LARGE SCALE GENOMIC DNA]</scope>
    <source>
        <strain evidence="1 2">LMG 26638</strain>
    </source>
</reference>
<dbReference type="EMBL" id="CP035928">
    <property type="protein sequence ID" value="QEP33872.1"/>
    <property type="molecule type" value="Genomic_DNA"/>
</dbReference>
<dbReference type="AlphaFoldDB" id="A0A5C2HC68"/>
<dbReference type="Proteomes" id="UP000322726">
    <property type="component" value="Chromosome"/>
</dbReference>
<reference evidence="1 2" key="1">
    <citation type="submission" date="2019-09" db="EMBL/GenBank/DDBJ databases">
        <title>Complete genome sequencing of four Arcobacter species reveals a diverse suite of mobile elements.</title>
        <authorList>
            <person name="Miller W.G."/>
            <person name="Yee E."/>
            <person name="Bono J.L."/>
        </authorList>
    </citation>
    <scope>NUCLEOTIDE SEQUENCE [LARGE SCALE GENOMIC DNA]</scope>
    <source>
        <strain evidence="1 2">LMG 26638</strain>
    </source>
</reference>
<evidence type="ECO:0000313" key="2">
    <source>
        <dbReference type="Proteomes" id="UP000322726"/>
    </source>
</evidence>
<dbReference type="Gene3D" id="3.30.2310.20">
    <property type="entry name" value="RelE-like"/>
    <property type="match status" value="1"/>
</dbReference>
<gene>
    <name evidence="1" type="ORF">APAC_0728</name>
</gene>
<dbReference type="RefSeq" id="WP_130232829.1">
    <property type="nucleotide sequence ID" value="NZ_BMEF01000004.1"/>
</dbReference>
<organism evidence="1 2">
    <name type="scientific">Malaciobacter pacificus</name>
    <dbReference type="NCBI Taxonomy" id="1080223"/>
    <lineage>
        <taxon>Bacteria</taxon>
        <taxon>Pseudomonadati</taxon>
        <taxon>Campylobacterota</taxon>
        <taxon>Epsilonproteobacteria</taxon>
        <taxon>Campylobacterales</taxon>
        <taxon>Arcobacteraceae</taxon>
        <taxon>Malaciobacter</taxon>
    </lineage>
</organism>
<reference evidence="2" key="2">
    <citation type="submission" date="2019-09" db="EMBL/GenBank/DDBJ databases">
        <title>Complete genome sequencing of four Arcobacter species reveals a diverse suite of mobile elements.</title>
        <authorList>
            <person name="On S.L.W."/>
            <person name="Miller W.G."/>
            <person name="Biggs P."/>
            <person name="Cornelius A."/>
            <person name="Vandamme P."/>
        </authorList>
    </citation>
    <scope>NUCLEOTIDE SEQUENCE [LARGE SCALE GENOMIC DNA]</scope>
    <source>
        <strain evidence="2">LMG 26638</strain>
    </source>
</reference>
<dbReference type="SUPFAM" id="SSF143011">
    <property type="entry name" value="RelE-like"/>
    <property type="match status" value="1"/>
</dbReference>
<dbReference type="OrthoDB" id="197283at2"/>
<evidence type="ECO:0000313" key="1">
    <source>
        <dbReference type="EMBL" id="QEP33872.1"/>
    </source>
</evidence>
<keyword evidence="2" id="KW-1185">Reference proteome</keyword>